<evidence type="ECO:0000256" key="4">
    <source>
        <dbReference type="ARBA" id="ARBA00022737"/>
    </source>
</evidence>
<dbReference type="SUPFAM" id="SSF47576">
    <property type="entry name" value="Calponin-homology domain, CH-domain"/>
    <property type="match status" value="1"/>
</dbReference>
<feature type="repeat" description="Filamin" evidence="7">
    <location>
        <begin position="814"/>
        <end position="905"/>
    </location>
</feature>
<dbReference type="FunFam" id="2.60.40.10:FF:000140">
    <property type="entry name" value="FiLamiN (Actin binding protein) homolog"/>
    <property type="match status" value="2"/>
</dbReference>
<feature type="repeat" description="Filamin" evidence="7">
    <location>
        <begin position="1416"/>
        <end position="1510"/>
    </location>
</feature>
<keyword evidence="6" id="KW-0206">Cytoskeleton</keyword>
<dbReference type="Pfam" id="PF00307">
    <property type="entry name" value="CH"/>
    <property type="match status" value="1"/>
</dbReference>
<sequence>MSQQGGDVSLARDSQAEQVVSSVISQLQQQHQQQQLQHQEGVCQQQSSNSAEDDQVMVATERDLAEDAQWKRIQQNTFTRWANEHLKTVDKFIGSLETDLSDGLKLIALVEVLSGKKLPKHTKKPTFRSQKLENVSVALKFLEHDEGIRIVNIGKSHFILLIYFSSSVFLDSPTEFTVDSRAVPKKPGDGPGKVTCLVHNPSGSFSEPVITSQPDGQNRVAYTPFEEGPHKIDVMYDGVPVPGSPFTVNARRGCDPSKVKAFGPGLERGVVNEPNIFTIETKGAGSGGLGLAIEGPSEAKMTCRDNRDGSCTVEYVPTEAGDYDISIKFADQFIPGSPFKVPVDRYVDANSVRAYGPGLEPNNCRANIPQRFKIDATKSGKAPLAVDIRSDRGPLAQKPEIIDHGDGTYDVTYMPPPENSTCKVRVTYGGKDIPKSPFEMKVRPTVEPKNVKVTGPGVSSKGIPASIPADFVVDTTEAGYGDLQVQVLGPDGYPRKVKVSDNGDGTFKATYTPDDLGQYKVNVKYGGKEVPHAPFNVQAHPTGRAESCKITEGIQQTLSIGEEYCISVNAKNAGNGAVTCRIRGTSGSDMDIDIDDNGDGTFSVYYTVKDAGEYTLSIKFGGNPVPDGVYNFTAQSGDEPVKRSPSNSQYRPVELHNIPLPTTGGQVTGEVKMPSGKVDKALIKDNRDGTVSIQYEPHEEGLHELHIHYNSEHVQGSPFKFFVDSLQSGLVTAYGSGLTHGVCGEACNFTISTKNAGSGGLSLAVEGPSKADIGCTDNKDGTVSVSYLPLAPGEYKVSVKYADKHITGSPFTSKITGEGRKRNQISVGSNSEVPLPAAGRVADAELRALNASIQAPSGLEEPCFLKMLPNGNLGISFTPREIGDHYVSVKKLGKQIQGSPFKIKVGEREVGDAKKVLVSGKALLEGKTHTDNTFNVDTRKAGYGGLSLSIEGPSKAEIKCKDNENGTLDISYRPTEPGYYIMNLKFADHHVDGSPFTMKVTGEGSNTQTERIKRERTAVPQTEVGSKCRLAFKIPGVSTMDLSACVTSPSGVTEGADIGETEDGSYGVSFVPTMLGVHTVSVKYNDVHIPGSPFQFTVGPLRDGGSHRVHAGGPGLERGEQGQPCEFNVWTREAGAGSLAISVEGPSKAQIDFKDRKDGSCYVVYNVSEPGEYRVGVKFNDKHIPDSPFRVYISPEQGDAHKIEIGQFPDSGCAPNKPQAFIVRKNGAKGEFDAKVVSPSGSEDDCFISAIDTDIYSVRFLPRDNGVHYVHVKFNGVHIPGSPFPLKVGKEDADPAAVHAAGPGLIKSLTGHKTDFIVNTCSAGCGTLAVTIDGPSKASMDCTDVEEGYKVRYTPLVPGDYFIAVKYNGFHIVGSPFRVPCTGELLASKGVTETSSVMVETVTKVSKKSAQAALPVFKSDASKVTSKGMGLKKAYMNKQNTFSISASDAGANLLFVAVYGPKGPCEEVFVKHLGHNSYQVTYAVRDRGDYVIIVKWGEDHIPGSPFKVEV</sequence>
<feature type="repeat" description="Filamin" evidence="7">
    <location>
        <begin position="723"/>
        <end position="815"/>
    </location>
</feature>
<accession>A0A162P7G4</accession>
<dbReference type="FunFam" id="2.60.40.10:FF:000092">
    <property type="entry name" value="Filamin-B isoform B"/>
    <property type="match status" value="1"/>
</dbReference>
<dbReference type="GO" id="GO:0030036">
    <property type="term" value="P:actin cytoskeleton organization"/>
    <property type="evidence" value="ECO:0007669"/>
    <property type="project" value="InterPro"/>
</dbReference>
<dbReference type="PROSITE" id="PS00019">
    <property type="entry name" value="ACTININ_1"/>
    <property type="match status" value="1"/>
</dbReference>
<evidence type="ECO:0000313" key="9">
    <source>
        <dbReference type="EMBL" id="KZS18592.1"/>
    </source>
</evidence>
<gene>
    <name evidence="9" type="ORF">APZ42_015114</name>
</gene>
<feature type="repeat" description="Filamin" evidence="7">
    <location>
        <begin position="344"/>
        <end position="442"/>
    </location>
</feature>
<evidence type="ECO:0000256" key="7">
    <source>
        <dbReference type="PROSITE-ProRule" id="PRU00087"/>
    </source>
</evidence>
<feature type="repeat" description="Filamin" evidence="7">
    <location>
        <begin position="552"/>
        <end position="634"/>
    </location>
</feature>
<dbReference type="InterPro" id="IPR036872">
    <property type="entry name" value="CH_dom_sf"/>
</dbReference>
<dbReference type="EMBL" id="LRGB01000512">
    <property type="protein sequence ID" value="KZS18592.1"/>
    <property type="molecule type" value="Genomic_DNA"/>
</dbReference>
<dbReference type="InterPro" id="IPR001589">
    <property type="entry name" value="Actinin_actin-bd_CS"/>
</dbReference>
<keyword evidence="4" id="KW-0677">Repeat</keyword>
<feature type="domain" description="Calponin-homology (CH)" evidence="8">
    <location>
        <begin position="72"/>
        <end position="178"/>
    </location>
</feature>
<dbReference type="OrthoDB" id="5334309at2759"/>
<comment type="caution">
    <text evidence="9">The sequence shown here is derived from an EMBL/GenBank/DDBJ whole genome shotgun (WGS) entry which is preliminary data.</text>
</comment>
<dbReference type="PANTHER" id="PTHR38537">
    <property type="entry name" value="JITTERBUG, ISOFORM N"/>
    <property type="match status" value="1"/>
</dbReference>
<feature type="repeat" description="Filamin" evidence="7">
    <location>
        <begin position="1101"/>
        <end position="1193"/>
    </location>
</feature>
<feature type="repeat" description="Filamin" evidence="7">
    <location>
        <begin position="251"/>
        <end position="343"/>
    </location>
</feature>
<dbReference type="FunFam" id="2.60.40.10:FF:000096">
    <property type="entry name" value="filamin-C isoform X2"/>
    <property type="match status" value="1"/>
</dbReference>
<feature type="repeat" description="Filamin" evidence="7">
    <location>
        <begin position="1004"/>
        <end position="1098"/>
    </location>
</feature>
<evidence type="ECO:0000256" key="6">
    <source>
        <dbReference type="ARBA" id="ARBA00023212"/>
    </source>
</evidence>
<dbReference type="PROSITE" id="PS50021">
    <property type="entry name" value="CH"/>
    <property type="match status" value="1"/>
</dbReference>
<feature type="repeat" description="Filamin" evidence="7">
    <location>
        <begin position="443"/>
        <end position="539"/>
    </location>
</feature>
<feature type="repeat" description="Filamin" evidence="7">
    <location>
        <begin position="665"/>
        <end position="723"/>
    </location>
</feature>
<feature type="repeat" description="Filamin" evidence="7">
    <location>
        <begin position="164"/>
        <end position="250"/>
    </location>
</feature>
<organism evidence="9 10">
    <name type="scientific">Daphnia magna</name>
    <dbReference type="NCBI Taxonomy" id="35525"/>
    <lineage>
        <taxon>Eukaryota</taxon>
        <taxon>Metazoa</taxon>
        <taxon>Ecdysozoa</taxon>
        <taxon>Arthropoda</taxon>
        <taxon>Crustacea</taxon>
        <taxon>Branchiopoda</taxon>
        <taxon>Diplostraca</taxon>
        <taxon>Cladocera</taxon>
        <taxon>Anomopoda</taxon>
        <taxon>Daphniidae</taxon>
        <taxon>Daphnia</taxon>
    </lineage>
</organism>
<feature type="repeat" description="Filamin" evidence="7">
    <location>
        <begin position="908"/>
        <end position="1000"/>
    </location>
</feature>
<dbReference type="InterPro" id="IPR001298">
    <property type="entry name" value="Filamin/ABP280_rpt"/>
</dbReference>
<dbReference type="SMART" id="SM00557">
    <property type="entry name" value="IG_FLMN"/>
    <property type="match status" value="14"/>
</dbReference>
<dbReference type="Proteomes" id="UP000076858">
    <property type="component" value="Unassembled WGS sequence"/>
</dbReference>
<dbReference type="FunFam" id="2.60.40.10:FF:000007">
    <property type="entry name" value="Filamin-B isoform C"/>
    <property type="match status" value="2"/>
</dbReference>
<dbReference type="Pfam" id="PF00630">
    <property type="entry name" value="Filamin"/>
    <property type="match status" value="14"/>
</dbReference>
<dbReference type="GO" id="GO:0051015">
    <property type="term" value="F:actin filament binding"/>
    <property type="evidence" value="ECO:0007669"/>
    <property type="project" value="InterPro"/>
</dbReference>
<dbReference type="PANTHER" id="PTHR38537:SF8">
    <property type="entry name" value="FILAMIN-A"/>
    <property type="match status" value="1"/>
</dbReference>
<dbReference type="SUPFAM" id="SSF81296">
    <property type="entry name" value="E set domains"/>
    <property type="match status" value="14"/>
</dbReference>
<dbReference type="InterPro" id="IPR001715">
    <property type="entry name" value="CH_dom"/>
</dbReference>
<evidence type="ECO:0000256" key="3">
    <source>
        <dbReference type="ARBA" id="ARBA00022490"/>
    </source>
</evidence>
<feature type="repeat" description="Filamin" evidence="7">
    <location>
        <begin position="1195"/>
        <end position="1288"/>
    </location>
</feature>
<name>A0A162P7G4_9CRUS</name>
<keyword evidence="5" id="KW-0009">Actin-binding</keyword>
<dbReference type="Gene3D" id="2.60.40.10">
    <property type="entry name" value="Immunoglobulins"/>
    <property type="match status" value="14"/>
</dbReference>
<dbReference type="PROSITE" id="PS50194">
    <property type="entry name" value="FILAMIN_REPEAT"/>
    <property type="match status" value="14"/>
</dbReference>
<keyword evidence="3" id="KW-0963">Cytoplasm</keyword>
<dbReference type="InterPro" id="IPR014756">
    <property type="entry name" value="Ig_E-set"/>
</dbReference>
<protein>
    <submittedName>
        <fullName evidence="9">Filamin-B</fullName>
    </submittedName>
</protein>
<dbReference type="InterPro" id="IPR017868">
    <property type="entry name" value="Filamin/ABP280_repeat-like"/>
</dbReference>
<reference evidence="9 10" key="1">
    <citation type="submission" date="2016-03" db="EMBL/GenBank/DDBJ databases">
        <title>EvidentialGene: Evidence-directed Construction of Genes on Genomes.</title>
        <authorList>
            <person name="Gilbert D.G."/>
            <person name="Choi J.-H."/>
            <person name="Mockaitis K."/>
            <person name="Colbourne J."/>
            <person name="Pfrender M."/>
        </authorList>
    </citation>
    <scope>NUCLEOTIDE SEQUENCE [LARGE SCALE GENOMIC DNA]</scope>
    <source>
        <strain evidence="9 10">Xinb3</strain>
        <tissue evidence="9">Complete organism</tissue>
    </source>
</reference>
<dbReference type="FunFam" id="2.60.40.10:FF:000001">
    <property type="entry name" value="Filamin-C isoform b"/>
    <property type="match status" value="2"/>
</dbReference>
<dbReference type="InterPro" id="IPR013783">
    <property type="entry name" value="Ig-like_fold"/>
</dbReference>
<dbReference type="STRING" id="35525.A0A162P7G4"/>
<dbReference type="SMART" id="SM00033">
    <property type="entry name" value="CH"/>
    <property type="match status" value="1"/>
</dbReference>
<feature type="repeat" description="Filamin" evidence="7">
    <location>
        <begin position="1290"/>
        <end position="1381"/>
    </location>
</feature>
<evidence type="ECO:0000256" key="2">
    <source>
        <dbReference type="ARBA" id="ARBA00009238"/>
    </source>
</evidence>
<dbReference type="Gene3D" id="1.10.418.10">
    <property type="entry name" value="Calponin-like domain"/>
    <property type="match status" value="1"/>
</dbReference>
<comment type="subcellular location">
    <subcellularLocation>
        <location evidence="1">Cytoplasm</location>
        <location evidence="1">Cytoskeleton</location>
    </subcellularLocation>
</comment>
<evidence type="ECO:0000259" key="8">
    <source>
        <dbReference type="PROSITE" id="PS50021"/>
    </source>
</evidence>
<keyword evidence="10" id="KW-1185">Reference proteome</keyword>
<comment type="similarity">
    <text evidence="2">Belongs to the filamin family.</text>
</comment>
<evidence type="ECO:0000256" key="1">
    <source>
        <dbReference type="ARBA" id="ARBA00004245"/>
    </source>
</evidence>
<dbReference type="InterPro" id="IPR044801">
    <property type="entry name" value="Filamin"/>
</dbReference>
<dbReference type="GO" id="GO:0005856">
    <property type="term" value="C:cytoskeleton"/>
    <property type="evidence" value="ECO:0007669"/>
    <property type="project" value="UniProtKB-SubCell"/>
</dbReference>
<evidence type="ECO:0000256" key="5">
    <source>
        <dbReference type="ARBA" id="ARBA00023203"/>
    </source>
</evidence>
<evidence type="ECO:0000313" key="10">
    <source>
        <dbReference type="Proteomes" id="UP000076858"/>
    </source>
</evidence>
<proteinExistence type="inferred from homology"/>